<proteinExistence type="predicted"/>
<name>A0AC34QLZ4_9BILA</name>
<reference evidence="2" key="1">
    <citation type="submission" date="2022-11" db="UniProtKB">
        <authorList>
            <consortium name="WormBaseParasite"/>
        </authorList>
    </citation>
    <scope>IDENTIFICATION</scope>
</reference>
<dbReference type="WBParaSite" id="JU765_v2.g17597.t1">
    <property type="protein sequence ID" value="JU765_v2.g17597.t1"/>
    <property type="gene ID" value="JU765_v2.g17597"/>
</dbReference>
<evidence type="ECO:0000313" key="1">
    <source>
        <dbReference type="Proteomes" id="UP000887576"/>
    </source>
</evidence>
<organism evidence="1 2">
    <name type="scientific">Panagrolaimus sp. JU765</name>
    <dbReference type="NCBI Taxonomy" id="591449"/>
    <lineage>
        <taxon>Eukaryota</taxon>
        <taxon>Metazoa</taxon>
        <taxon>Ecdysozoa</taxon>
        <taxon>Nematoda</taxon>
        <taxon>Chromadorea</taxon>
        <taxon>Rhabditida</taxon>
        <taxon>Tylenchina</taxon>
        <taxon>Panagrolaimomorpha</taxon>
        <taxon>Panagrolaimoidea</taxon>
        <taxon>Panagrolaimidae</taxon>
        <taxon>Panagrolaimus</taxon>
    </lineage>
</organism>
<evidence type="ECO:0000313" key="2">
    <source>
        <dbReference type="WBParaSite" id="JU765_v2.g17597.t1"/>
    </source>
</evidence>
<dbReference type="Proteomes" id="UP000887576">
    <property type="component" value="Unplaced"/>
</dbReference>
<protein>
    <submittedName>
        <fullName evidence="2">NadR/Ttd14 AAA domain-containing protein</fullName>
    </submittedName>
</protein>
<sequence>MIADNYSEKWQVFTVAEASSVLYKGGVQRQALDPDQIIKWQEGMLNTIFQFEKVYENIAAIEKKRDTIIICDRGGMDPKVFTQKPEEWPQLLEKLGITEQDILDRYEAVIQLFTAPE</sequence>
<accession>A0AC34QLZ4</accession>